<reference evidence="2" key="1">
    <citation type="journal article" date="2023" name="G3 (Bethesda)">
        <title>Genome assembly and association tests identify interacting loci associated with vigor, precocity, and sex in interspecific pistachio rootstocks.</title>
        <authorList>
            <person name="Palmer W."/>
            <person name="Jacygrad E."/>
            <person name="Sagayaradj S."/>
            <person name="Cavanaugh K."/>
            <person name="Han R."/>
            <person name="Bertier L."/>
            <person name="Beede B."/>
            <person name="Kafkas S."/>
            <person name="Golino D."/>
            <person name="Preece J."/>
            <person name="Michelmore R."/>
        </authorList>
    </citation>
    <scope>NUCLEOTIDE SEQUENCE [LARGE SCALE GENOMIC DNA]</scope>
</reference>
<accession>A0ACC1BP42</accession>
<gene>
    <name evidence="1" type="ORF">Patl1_21500</name>
</gene>
<organism evidence="1 2">
    <name type="scientific">Pistacia atlantica</name>
    <dbReference type="NCBI Taxonomy" id="434234"/>
    <lineage>
        <taxon>Eukaryota</taxon>
        <taxon>Viridiplantae</taxon>
        <taxon>Streptophyta</taxon>
        <taxon>Embryophyta</taxon>
        <taxon>Tracheophyta</taxon>
        <taxon>Spermatophyta</taxon>
        <taxon>Magnoliopsida</taxon>
        <taxon>eudicotyledons</taxon>
        <taxon>Gunneridae</taxon>
        <taxon>Pentapetalae</taxon>
        <taxon>rosids</taxon>
        <taxon>malvids</taxon>
        <taxon>Sapindales</taxon>
        <taxon>Anacardiaceae</taxon>
        <taxon>Pistacia</taxon>
    </lineage>
</organism>
<dbReference type="EMBL" id="CM047900">
    <property type="protein sequence ID" value="KAJ0100594.1"/>
    <property type="molecule type" value="Genomic_DNA"/>
</dbReference>
<name>A0ACC1BP42_9ROSI</name>
<evidence type="ECO:0000313" key="2">
    <source>
        <dbReference type="Proteomes" id="UP001164250"/>
    </source>
</evidence>
<evidence type="ECO:0000313" key="1">
    <source>
        <dbReference type="EMBL" id="KAJ0100594.1"/>
    </source>
</evidence>
<protein>
    <submittedName>
        <fullName evidence="1">Uncharacterized protein</fullName>
    </submittedName>
</protein>
<sequence length="372" mass="42251">MFSSTTSINHFKNFSSSYHHFPSLFSGYDTNNGLLNYRHDPLTGVLFPANPRTAESFTNMPFSANTTMGRQDIDCLNTECYDPSNFMGTCKRPAARKDRHSKIYTAQGYRDRRVRLSIDIAREFFDLQDTLGFDKASKTLEWLLMKSRNAIHEQEMMKKNNNEELERTVSKSKTPVGVSEEKETEKVPQKDALILPKEIRDKNRARARQRTKEKMWIRKIHECQKGSNTSSQILTQLKSFAQFKASESNMVSSSKDAAHEAEEPTLRAPANLAPVFEDSVALKRKLNLSSIFASQQNLGMSKDASCSASNYNHNLTQNLDINSAIPHSTFRAITNVNLSAGIYVERMSDSKFMAKSGRHATQRVNTDRCMNF</sequence>
<dbReference type="Proteomes" id="UP001164250">
    <property type="component" value="Chromosome 4"/>
</dbReference>
<keyword evidence="2" id="KW-1185">Reference proteome</keyword>
<comment type="caution">
    <text evidence="1">The sequence shown here is derived from an EMBL/GenBank/DDBJ whole genome shotgun (WGS) entry which is preliminary data.</text>
</comment>
<proteinExistence type="predicted"/>